<accession>A0A3Q3LX34</accession>
<dbReference type="AlphaFoldDB" id="A0A3Q3LX34"/>
<reference evidence="2" key="2">
    <citation type="submission" date="2025-09" db="UniProtKB">
        <authorList>
            <consortium name="Ensembl"/>
        </authorList>
    </citation>
    <scope>IDENTIFICATION</scope>
</reference>
<name>A0A3Q3LX34_9LABR</name>
<protein>
    <recommendedName>
        <fullName evidence="4">Secreted protein</fullName>
    </recommendedName>
</protein>
<reference evidence="2" key="1">
    <citation type="submission" date="2025-08" db="UniProtKB">
        <authorList>
            <consortium name="Ensembl"/>
        </authorList>
    </citation>
    <scope>IDENTIFICATION</scope>
</reference>
<keyword evidence="1" id="KW-0732">Signal</keyword>
<evidence type="ECO:0000256" key="1">
    <source>
        <dbReference type="SAM" id="SignalP"/>
    </source>
</evidence>
<proteinExistence type="predicted"/>
<dbReference type="Ensembl" id="ENSLBET00000013669.1">
    <property type="protein sequence ID" value="ENSLBEP00000012985.1"/>
    <property type="gene ID" value="ENSLBEG00000009994.1"/>
</dbReference>
<organism evidence="2 3">
    <name type="scientific">Labrus bergylta</name>
    <name type="common">ballan wrasse</name>
    <dbReference type="NCBI Taxonomy" id="56723"/>
    <lineage>
        <taxon>Eukaryota</taxon>
        <taxon>Metazoa</taxon>
        <taxon>Chordata</taxon>
        <taxon>Craniata</taxon>
        <taxon>Vertebrata</taxon>
        <taxon>Euteleostomi</taxon>
        <taxon>Actinopterygii</taxon>
        <taxon>Neopterygii</taxon>
        <taxon>Teleostei</taxon>
        <taxon>Neoteleostei</taxon>
        <taxon>Acanthomorphata</taxon>
        <taxon>Eupercaria</taxon>
        <taxon>Labriformes</taxon>
        <taxon>Labridae</taxon>
        <taxon>Labrus</taxon>
    </lineage>
</organism>
<evidence type="ECO:0000313" key="2">
    <source>
        <dbReference type="Ensembl" id="ENSLBEP00000012985.1"/>
    </source>
</evidence>
<feature type="chain" id="PRO_5018562226" description="Secreted protein" evidence="1">
    <location>
        <begin position="21"/>
        <end position="76"/>
    </location>
</feature>
<evidence type="ECO:0000313" key="3">
    <source>
        <dbReference type="Proteomes" id="UP000261660"/>
    </source>
</evidence>
<sequence>MTWNTFLFASLFRLTQVMFSFCPLRVLHLLRRNQEACCRLRCHSGTVKVHVCTRRTWPRTTSLLQKLCQISNSENL</sequence>
<dbReference type="InParanoid" id="A0A3Q3LX34"/>
<dbReference type="Proteomes" id="UP000261660">
    <property type="component" value="Unplaced"/>
</dbReference>
<keyword evidence="3" id="KW-1185">Reference proteome</keyword>
<evidence type="ECO:0008006" key="4">
    <source>
        <dbReference type="Google" id="ProtNLM"/>
    </source>
</evidence>
<feature type="signal peptide" evidence="1">
    <location>
        <begin position="1"/>
        <end position="20"/>
    </location>
</feature>